<organism evidence="2">
    <name type="scientific">freshwater metagenome</name>
    <dbReference type="NCBI Taxonomy" id="449393"/>
    <lineage>
        <taxon>unclassified sequences</taxon>
        <taxon>metagenomes</taxon>
        <taxon>ecological metagenomes</taxon>
    </lineage>
</organism>
<reference evidence="2" key="1">
    <citation type="submission" date="2020-05" db="EMBL/GenBank/DDBJ databases">
        <authorList>
            <person name="Chiriac C."/>
            <person name="Salcher M."/>
            <person name="Ghai R."/>
            <person name="Kavagutti S V."/>
        </authorList>
    </citation>
    <scope>NUCLEOTIDE SEQUENCE</scope>
</reference>
<dbReference type="AlphaFoldDB" id="A0A6J7VX57"/>
<evidence type="ECO:0000313" key="2">
    <source>
        <dbReference type="EMBL" id="CAB5114746.1"/>
    </source>
</evidence>
<dbReference type="InterPro" id="IPR011059">
    <property type="entry name" value="Metal-dep_hydrolase_composite"/>
</dbReference>
<feature type="domain" description="Amidohydrolase 3" evidence="1">
    <location>
        <begin position="2"/>
        <end position="170"/>
    </location>
</feature>
<name>A0A6J7VX57_9ZZZZ</name>
<dbReference type="Gene3D" id="3.20.20.140">
    <property type="entry name" value="Metal-dependent hydrolases"/>
    <property type="match status" value="1"/>
</dbReference>
<dbReference type="PANTHER" id="PTHR22642:SF2">
    <property type="entry name" value="PROTEIN LONG AFTER FAR-RED 3"/>
    <property type="match status" value="1"/>
</dbReference>
<dbReference type="InterPro" id="IPR032466">
    <property type="entry name" value="Metal_Hydrolase"/>
</dbReference>
<sequence length="176" mass="19888">MITHVQLVDPVDLKRFAELKVIANFEPLWACDDPLQSHLTTPRLGSERASWQYPIRSLLENNSAISFGSDWPVTSLRPLDCLEIAVTRTHQLAEQPKPWIPNERISVDQALSAYTYGTAFQAGAETHRGRLSVGFDADLVLLDRNIREIEPQEIHTAQILGTWILGKRVFTNENSN</sequence>
<dbReference type="Gene3D" id="2.30.40.10">
    <property type="entry name" value="Urease, subunit C, domain 1"/>
    <property type="match status" value="1"/>
</dbReference>
<dbReference type="PANTHER" id="PTHR22642">
    <property type="entry name" value="IMIDAZOLONEPROPIONASE"/>
    <property type="match status" value="1"/>
</dbReference>
<dbReference type="InterPro" id="IPR013108">
    <property type="entry name" value="Amidohydro_3"/>
</dbReference>
<proteinExistence type="predicted"/>
<dbReference type="GO" id="GO:0016810">
    <property type="term" value="F:hydrolase activity, acting on carbon-nitrogen (but not peptide) bonds"/>
    <property type="evidence" value="ECO:0007669"/>
    <property type="project" value="InterPro"/>
</dbReference>
<accession>A0A6J7VX57</accession>
<dbReference type="SUPFAM" id="SSF51338">
    <property type="entry name" value="Composite domain of metallo-dependent hydrolases"/>
    <property type="match status" value="1"/>
</dbReference>
<gene>
    <name evidence="2" type="ORF">UFOPK4410_00740</name>
</gene>
<protein>
    <submittedName>
        <fullName evidence="2">Unannotated protein</fullName>
    </submittedName>
</protein>
<dbReference type="Pfam" id="PF07969">
    <property type="entry name" value="Amidohydro_3"/>
    <property type="match status" value="1"/>
</dbReference>
<evidence type="ECO:0000259" key="1">
    <source>
        <dbReference type="Pfam" id="PF07969"/>
    </source>
</evidence>
<dbReference type="SUPFAM" id="SSF51556">
    <property type="entry name" value="Metallo-dependent hydrolases"/>
    <property type="match status" value="1"/>
</dbReference>
<dbReference type="EMBL" id="CAFBRV010000061">
    <property type="protein sequence ID" value="CAB5114746.1"/>
    <property type="molecule type" value="Genomic_DNA"/>
</dbReference>